<proteinExistence type="predicted"/>
<feature type="compositionally biased region" description="Acidic residues" evidence="4">
    <location>
        <begin position="688"/>
        <end position="716"/>
    </location>
</feature>
<keyword evidence="2" id="KW-0378">Hydrolase</keyword>
<feature type="compositionally biased region" description="Acidic residues" evidence="4">
    <location>
        <begin position="671"/>
        <end position="680"/>
    </location>
</feature>
<dbReference type="InterPro" id="IPR027417">
    <property type="entry name" value="P-loop_NTPase"/>
</dbReference>
<feature type="region of interest" description="Disordered" evidence="4">
    <location>
        <begin position="671"/>
        <end position="731"/>
    </location>
</feature>
<keyword evidence="7" id="KW-1185">Reference proteome</keyword>
<name>A0A317XYU3_9BASI</name>
<dbReference type="GO" id="GO:0016787">
    <property type="term" value="F:hydrolase activity"/>
    <property type="evidence" value="ECO:0007669"/>
    <property type="project" value="UniProtKB-KW"/>
</dbReference>
<dbReference type="InterPro" id="IPR051927">
    <property type="entry name" value="Zn_Chap_cDPG_Synth"/>
</dbReference>
<dbReference type="STRING" id="1882483.A0A317XYU3"/>
<evidence type="ECO:0000256" key="2">
    <source>
        <dbReference type="ARBA" id="ARBA00022801"/>
    </source>
</evidence>
<dbReference type="GO" id="GO:0000166">
    <property type="term" value="F:nucleotide binding"/>
    <property type="evidence" value="ECO:0007669"/>
    <property type="project" value="UniProtKB-KW"/>
</dbReference>
<evidence type="ECO:0000313" key="6">
    <source>
        <dbReference type="EMBL" id="PWZ02519.1"/>
    </source>
</evidence>
<evidence type="ECO:0000256" key="3">
    <source>
        <dbReference type="PROSITE-ProRule" id="PRU00464"/>
    </source>
</evidence>
<dbReference type="SUPFAM" id="SSF52540">
    <property type="entry name" value="P-loop containing nucleoside triphosphate hydrolases"/>
    <property type="match status" value="1"/>
</dbReference>
<dbReference type="SUPFAM" id="SSF90002">
    <property type="entry name" value="Hypothetical protein YjiA, C-terminal domain"/>
    <property type="match status" value="1"/>
</dbReference>
<keyword evidence="1" id="KW-0547">Nucleotide-binding</keyword>
<feature type="region of interest" description="Disordered" evidence="4">
    <location>
        <begin position="121"/>
        <end position="154"/>
    </location>
</feature>
<dbReference type="InterPro" id="IPR019808">
    <property type="entry name" value="Histidine_triad_CS"/>
</dbReference>
<dbReference type="Gene3D" id="3.40.50.300">
    <property type="entry name" value="P-loop containing nucleotide triphosphate hydrolases"/>
    <property type="match status" value="1"/>
</dbReference>
<dbReference type="InterPro" id="IPR003495">
    <property type="entry name" value="CobW/HypB/UreG_nucleotide-bd"/>
</dbReference>
<dbReference type="PROSITE" id="PS51084">
    <property type="entry name" value="HIT_2"/>
    <property type="match status" value="1"/>
</dbReference>
<feature type="domain" description="HIT" evidence="5">
    <location>
        <begin position="154"/>
        <end position="263"/>
    </location>
</feature>
<dbReference type="CDD" id="cd03112">
    <property type="entry name" value="CobW-like"/>
    <property type="match status" value="1"/>
</dbReference>
<dbReference type="Gene3D" id="3.30.428.10">
    <property type="entry name" value="HIT-like"/>
    <property type="match status" value="1"/>
</dbReference>
<dbReference type="PANTHER" id="PTHR43603">
    <property type="entry name" value="COBW DOMAIN-CONTAINING PROTEIN DDB_G0274527"/>
    <property type="match status" value="1"/>
</dbReference>
<dbReference type="InParanoid" id="A0A317XYU3"/>
<dbReference type="OrthoDB" id="272672at2759"/>
<reference evidence="6 7" key="1">
    <citation type="journal article" date="2018" name="Mol. Biol. Evol.">
        <title>Broad Genomic Sampling Reveals a Smut Pathogenic Ancestry of the Fungal Clade Ustilaginomycotina.</title>
        <authorList>
            <person name="Kijpornyongpan T."/>
            <person name="Mondo S.J."/>
            <person name="Barry K."/>
            <person name="Sandor L."/>
            <person name="Lee J."/>
            <person name="Lipzen A."/>
            <person name="Pangilinan J."/>
            <person name="LaButti K."/>
            <person name="Hainaut M."/>
            <person name="Henrissat B."/>
            <person name="Grigoriev I.V."/>
            <person name="Spatafora J.W."/>
            <person name="Aime M.C."/>
        </authorList>
    </citation>
    <scope>NUCLEOTIDE SEQUENCE [LARGE SCALE GENOMIC DNA]</scope>
    <source>
        <strain evidence="6 7">MCA 3645</strain>
    </source>
</reference>
<sequence>MTGRVARCRMRSFPLEAGQNAEKGWPRQVGIDNLKASKAHRSTTHARSSGRRQVDLVSDVPVTRPPEHGSKSSIPPSRHSSSLRRYEAYTLYRFLPSYRIDAQDITMAPTAVSPRAPALDFAPKKAAPAPLGRKKSLKGSKDTKKPQKNGADSKTLKFSDFDVSKQSFYTSADGKCAAIVNLKPIVPGHVLVIPTQSYNRLSEVPSDLIASLFRSVHEIAQGLEKIFEADGLTVSVQDGEAAGQTVPHLHVHILPRKKGDFVPGDLIYERLEQWGFELGKVAAKQQDGGKIDADEDRKPRSAQEMQEEADFLRPFFANGGRFDASLLGRSVKRSADGSSEPASKRKRTERLPVTLLSGFLGAGKTTLLEHILTSRDHGMRVAVVVNDMGALNIDASLLSNHRVTQAEEKVVEMQNGCICCTLRGDLLENVANLAENKDIDYLLIESTGISEPMQVAETFSEEFADMFVQAADDLKEEYKDDPVKAKENEKVAEILARGGLPSVARLDTCVTVVDAVNLFNDYNTTDFLVDRHKNDHDVPEEDDRNISDLQTDQLEFANVILINKCDLVPTSEVDKIRAFIKLLNPDAKVIATTRSKVDLKEILNTNMFSYEKAALGAGWLQSLSEEIKPETEEYGIGSFVYRARRPFDAARLWKTIREVFVVIQSEFIDDGEDDEDDDVESVLRSDYGDDDKDEDGMDVDQEDGKDEEEDEEDEESQPQLNPQARLESKNADETFGPLLRSKGFIWLASRPLQFGEWSQAGIMLTLQGGSRWRCELPDEMWPQDERIVEAIKADYQGKWADRRQEIVMIGQKMRQGGEERLRAALDACLLTDEEMQKWEEIMEDPNLKSMKDRQDALAEVFEDGFEDWPDMDDPEAHAGHNH</sequence>
<dbReference type="AlphaFoldDB" id="A0A317XYU3"/>
<dbReference type="PROSITE" id="PS00892">
    <property type="entry name" value="HIT_1"/>
    <property type="match status" value="1"/>
</dbReference>
<dbReference type="Pfam" id="PF07683">
    <property type="entry name" value="CobW_C"/>
    <property type="match status" value="1"/>
</dbReference>
<evidence type="ECO:0000313" key="7">
    <source>
        <dbReference type="Proteomes" id="UP000246740"/>
    </source>
</evidence>
<dbReference type="Pfam" id="PF01230">
    <property type="entry name" value="HIT"/>
    <property type="match status" value="1"/>
</dbReference>
<dbReference type="Pfam" id="PF02492">
    <property type="entry name" value="cobW"/>
    <property type="match status" value="2"/>
</dbReference>
<gene>
    <name evidence="6" type="ORF">BCV70DRAFT_224284</name>
</gene>
<dbReference type="Proteomes" id="UP000246740">
    <property type="component" value="Unassembled WGS sequence"/>
</dbReference>
<evidence type="ECO:0000256" key="1">
    <source>
        <dbReference type="ARBA" id="ARBA00022741"/>
    </source>
</evidence>
<feature type="short sequence motif" description="Histidine triad motif" evidence="3">
    <location>
        <begin position="248"/>
        <end position="252"/>
    </location>
</feature>
<dbReference type="PANTHER" id="PTHR43603:SF1">
    <property type="entry name" value="ZINC-REGULATED GTPASE METALLOPROTEIN ACTIVATOR 1"/>
    <property type="match status" value="1"/>
</dbReference>
<evidence type="ECO:0000259" key="5">
    <source>
        <dbReference type="PROSITE" id="PS51084"/>
    </source>
</evidence>
<feature type="compositionally biased region" description="Low complexity" evidence="4">
    <location>
        <begin position="71"/>
        <end position="80"/>
    </location>
</feature>
<feature type="compositionally biased region" description="Basic residues" evidence="4">
    <location>
        <begin position="37"/>
        <end position="50"/>
    </location>
</feature>
<accession>A0A317XYU3</accession>
<dbReference type="InterPro" id="IPR036265">
    <property type="entry name" value="HIT-like_sf"/>
</dbReference>
<evidence type="ECO:0000256" key="4">
    <source>
        <dbReference type="SAM" id="MobiDB-lite"/>
    </source>
</evidence>
<organism evidence="6 7">
    <name type="scientific">Testicularia cyperi</name>
    <dbReference type="NCBI Taxonomy" id="1882483"/>
    <lineage>
        <taxon>Eukaryota</taxon>
        <taxon>Fungi</taxon>
        <taxon>Dikarya</taxon>
        <taxon>Basidiomycota</taxon>
        <taxon>Ustilaginomycotina</taxon>
        <taxon>Ustilaginomycetes</taxon>
        <taxon>Ustilaginales</taxon>
        <taxon>Anthracoideaceae</taxon>
        <taxon>Testicularia</taxon>
    </lineage>
</organism>
<dbReference type="InterPro" id="IPR011146">
    <property type="entry name" value="HIT-like"/>
</dbReference>
<feature type="region of interest" description="Disordered" evidence="4">
    <location>
        <begin position="37"/>
        <end position="80"/>
    </location>
</feature>
<dbReference type="InterPro" id="IPR011629">
    <property type="entry name" value="CobW-like_C"/>
</dbReference>
<dbReference type="FunFam" id="3.30.428.10:FF:000011">
    <property type="entry name" value="Fragile histidine triad"/>
    <property type="match status" value="1"/>
</dbReference>
<dbReference type="EMBL" id="KZ819188">
    <property type="protein sequence ID" value="PWZ02519.1"/>
    <property type="molecule type" value="Genomic_DNA"/>
</dbReference>
<dbReference type="SUPFAM" id="SSF54197">
    <property type="entry name" value="HIT-like"/>
    <property type="match status" value="1"/>
</dbReference>
<protein>
    <submittedName>
        <fullName evidence="6">CobW-domain-containing protein</fullName>
    </submittedName>
</protein>
<dbReference type="SMART" id="SM00833">
    <property type="entry name" value="CobW_C"/>
    <property type="match status" value="1"/>
</dbReference>